<feature type="domain" description="DUF6973" evidence="2">
    <location>
        <begin position="126"/>
        <end position="233"/>
    </location>
</feature>
<keyword evidence="5" id="KW-1185">Reference proteome</keyword>
<evidence type="ECO:0000313" key="3">
    <source>
        <dbReference type="EMBL" id="CAH2762694.1"/>
    </source>
</evidence>
<accession>A0AAU9VJK0</accession>
<name>A0AAU9VJK0_9FIRM</name>
<feature type="signal peptide" evidence="1">
    <location>
        <begin position="1"/>
        <end position="28"/>
    </location>
</feature>
<evidence type="ECO:0000313" key="5">
    <source>
        <dbReference type="Proteomes" id="UP001154095"/>
    </source>
</evidence>
<evidence type="ECO:0000259" key="2">
    <source>
        <dbReference type="Pfam" id="PF22322"/>
    </source>
</evidence>
<evidence type="ECO:0000256" key="1">
    <source>
        <dbReference type="SAM" id="SignalP"/>
    </source>
</evidence>
<dbReference type="EMBL" id="OW659496">
    <property type="protein sequence ID" value="CAH2762694.1"/>
    <property type="molecule type" value="Genomic_DNA"/>
</dbReference>
<dbReference type="InterPro" id="IPR054246">
    <property type="entry name" value="DUF6973"/>
</dbReference>
<dbReference type="AlphaFoldDB" id="A0AAU9VJK0"/>
<keyword evidence="1" id="KW-0732">Signal</keyword>
<gene>
    <name evidence="4" type="ORF">ERYAMS2_01344</name>
    <name evidence="3" type="ORF">ERYAMS_01050</name>
</gene>
<proteinExistence type="predicted"/>
<dbReference type="Proteomes" id="UP001154111">
    <property type="component" value="Chromosome"/>
</dbReference>
<dbReference type="Pfam" id="PF22322">
    <property type="entry name" value="DUF6973"/>
    <property type="match status" value="1"/>
</dbReference>
<feature type="chain" id="PRO_5043751179" description="DUF6973 domain-containing protein" evidence="1">
    <location>
        <begin position="29"/>
        <end position="251"/>
    </location>
</feature>
<dbReference type="Proteomes" id="UP001154095">
    <property type="component" value="Chromosome"/>
</dbReference>
<sequence length="251" mass="27771">MLNKKMITKTFVATILSLTMIAPTSVFAYENTDSQYSEDVVVNEDVNIEQSENVNFHQVEIRDTNDLAILSDELDRFVQENPNSSEEEQDQHLIEFIKNGGLERPTTRSIGDYLPGYGKLNTAERKLAIAHPVQAVKVYNASKTATAKTIEVYGHNGWQDNSDAFRHCLWNALMKQSIGTSAAEKWATAHEYTSSGIDKQMDLHNNAVGRGINVSGKSTSSIVDAVKSKVRNGSCKRIINDRLVATDGSGM</sequence>
<evidence type="ECO:0000313" key="4">
    <source>
        <dbReference type="EMBL" id="CAH2762719.1"/>
    </source>
</evidence>
<dbReference type="RefSeq" id="WP_165737421.1">
    <property type="nucleotide sequence ID" value="NZ_OW659477.1"/>
</dbReference>
<protein>
    <recommendedName>
        <fullName evidence="2">DUF6973 domain-containing protein</fullName>
    </recommendedName>
</protein>
<evidence type="ECO:0000313" key="6">
    <source>
        <dbReference type="Proteomes" id="UP001154111"/>
    </source>
</evidence>
<dbReference type="EMBL" id="OW659477">
    <property type="protein sequence ID" value="CAH2762719.1"/>
    <property type="molecule type" value="Genomic_DNA"/>
</dbReference>
<organism evidence="4 6">
    <name type="scientific">Erysipelothrix amsterdamensis</name>
    <dbReference type="NCBI Taxonomy" id="2929157"/>
    <lineage>
        <taxon>Bacteria</taxon>
        <taxon>Bacillati</taxon>
        <taxon>Bacillota</taxon>
        <taxon>Erysipelotrichia</taxon>
        <taxon>Erysipelotrichales</taxon>
        <taxon>Erysipelotrichaceae</taxon>
        <taxon>Erysipelothrix</taxon>
    </lineage>
</organism>
<reference evidence="4" key="1">
    <citation type="submission" date="2022-04" db="EMBL/GenBank/DDBJ databases">
        <authorList>
            <person name="Forde T."/>
        </authorList>
    </citation>
    <scope>NUCLEOTIDE SEQUENCE</scope>
    <source>
        <strain evidence="4">A18Y016a</strain>
        <strain evidence="3">A18Y020d</strain>
    </source>
</reference>